<evidence type="ECO:0000313" key="2">
    <source>
        <dbReference type="Proteomes" id="UP001148662"/>
    </source>
</evidence>
<protein>
    <submittedName>
        <fullName evidence="1">Uncharacterized protein</fullName>
    </submittedName>
</protein>
<evidence type="ECO:0000313" key="1">
    <source>
        <dbReference type="EMBL" id="KAJ3559862.1"/>
    </source>
</evidence>
<accession>A0ACC1TFD5</accession>
<gene>
    <name evidence="1" type="ORF">NM688_g88</name>
</gene>
<reference evidence="1" key="1">
    <citation type="submission" date="2022-07" db="EMBL/GenBank/DDBJ databases">
        <title>Genome Sequence of Phlebia brevispora.</title>
        <authorList>
            <person name="Buettner E."/>
        </authorList>
    </citation>
    <scope>NUCLEOTIDE SEQUENCE</scope>
    <source>
        <strain evidence="1">MPL23</strain>
    </source>
</reference>
<organism evidence="1 2">
    <name type="scientific">Phlebia brevispora</name>
    <dbReference type="NCBI Taxonomy" id="194682"/>
    <lineage>
        <taxon>Eukaryota</taxon>
        <taxon>Fungi</taxon>
        <taxon>Dikarya</taxon>
        <taxon>Basidiomycota</taxon>
        <taxon>Agaricomycotina</taxon>
        <taxon>Agaricomycetes</taxon>
        <taxon>Polyporales</taxon>
        <taxon>Meruliaceae</taxon>
        <taxon>Phlebia</taxon>
    </lineage>
</organism>
<dbReference type="Proteomes" id="UP001148662">
    <property type="component" value="Unassembled WGS sequence"/>
</dbReference>
<sequence length="341" mass="38024">MIAHGILKNPLTTTNHRVSFASQPSSHHAHDEGDGHRHSLAEATTESTLQAVEQGFYGKYDLRPILKLSKQNTRYYPPDSLLSAWATASHPSYSYTDVLLYPSTTLQGARILANMQLRHKEGHAHQTQKSQNGQPITQESKIGVLNFATPTKPGGGFRHRKHGQEESLARSSTLYLTLTTRVAQVAYYLHYHFPKSGYYSHAMVYSPNIVLIRDDNGTWVEPLVVDVVSSTPVNARMVRQGLQLQGTTPTAADEAHIAAAMKERMARVLYLFEMNHVRDIVLGAFGAGSCANNADLVARLWTELLLDHGARFRHSFGRVLIAVPSHQAFEEFKHVFARYNG</sequence>
<keyword evidence="2" id="KW-1185">Reference proteome</keyword>
<dbReference type="EMBL" id="JANHOG010000006">
    <property type="protein sequence ID" value="KAJ3559862.1"/>
    <property type="molecule type" value="Genomic_DNA"/>
</dbReference>
<name>A0ACC1TFD5_9APHY</name>
<proteinExistence type="predicted"/>
<comment type="caution">
    <text evidence="1">The sequence shown here is derived from an EMBL/GenBank/DDBJ whole genome shotgun (WGS) entry which is preliminary data.</text>
</comment>